<dbReference type="Pfam" id="PF00149">
    <property type="entry name" value="Metallophos"/>
    <property type="match status" value="1"/>
</dbReference>
<dbReference type="PANTHER" id="PTHR39323:SF1">
    <property type="entry name" value="BLR1149 PROTEIN"/>
    <property type="match status" value="1"/>
</dbReference>
<dbReference type="PANTHER" id="PTHR39323">
    <property type="entry name" value="BLR1149 PROTEIN"/>
    <property type="match status" value="1"/>
</dbReference>
<dbReference type="RefSeq" id="WP_009054641.1">
    <property type="nucleotide sequence ID" value="NZ_AJYA01000018.1"/>
</dbReference>
<dbReference type="InterPro" id="IPR004843">
    <property type="entry name" value="Calcineurin-like_PHP"/>
</dbReference>
<dbReference type="STRING" id="1189621.A3SI_08551"/>
<dbReference type="Gene3D" id="3.60.21.10">
    <property type="match status" value="1"/>
</dbReference>
<evidence type="ECO:0000313" key="2">
    <source>
        <dbReference type="EMBL" id="EIM76755.1"/>
    </source>
</evidence>
<feature type="domain" description="Calcineurin-like phosphoesterase" evidence="1">
    <location>
        <begin position="31"/>
        <end position="119"/>
    </location>
</feature>
<evidence type="ECO:0000259" key="1">
    <source>
        <dbReference type="Pfam" id="PF00149"/>
    </source>
</evidence>
<gene>
    <name evidence="2" type="ORF">A3SI_08551</name>
</gene>
<dbReference type="NCBIfam" id="TIGR04123">
    <property type="entry name" value="P_estr_lig_assc"/>
    <property type="match status" value="1"/>
</dbReference>
<proteinExistence type="predicted"/>
<dbReference type="InterPro" id="IPR029052">
    <property type="entry name" value="Metallo-depent_PP-like"/>
</dbReference>
<dbReference type="SUPFAM" id="SSF56300">
    <property type="entry name" value="Metallo-dependent phosphatases"/>
    <property type="match status" value="1"/>
</dbReference>
<keyword evidence="3" id="KW-1185">Reference proteome</keyword>
<accession>I5C4K3</accession>
<protein>
    <submittedName>
        <fullName evidence="2">Metallophosphoesterase</fullName>
    </submittedName>
</protein>
<name>I5C4K3_9BACT</name>
<dbReference type="InterPro" id="IPR026336">
    <property type="entry name" value="PdeM-like"/>
</dbReference>
<dbReference type="AlphaFoldDB" id="I5C4K3"/>
<dbReference type="GO" id="GO:0016787">
    <property type="term" value="F:hydrolase activity"/>
    <property type="evidence" value="ECO:0007669"/>
    <property type="project" value="InterPro"/>
</dbReference>
<dbReference type="EMBL" id="AJYA01000018">
    <property type="protein sequence ID" value="EIM76755.1"/>
    <property type="molecule type" value="Genomic_DNA"/>
</dbReference>
<dbReference type="PIRSF" id="PIRSF000887">
    <property type="entry name" value="Pesterase_MJ0037"/>
    <property type="match status" value="1"/>
</dbReference>
<dbReference type="Proteomes" id="UP000005551">
    <property type="component" value="Unassembled WGS sequence"/>
</dbReference>
<organism evidence="2 3">
    <name type="scientific">Nitritalea halalkaliphila LW7</name>
    <dbReference type="NCBI Taxonomy" id="1189621"/>
    <lineage>
        <taxon>Bacteria</taxon>
        <taxon>Pseudomonadati</taxon>
        <taxon>Bacteroidota</taxon>
        <taxon>Cytophagia</taxon>
        <taxon>Cytophagales</taxon>
        <taxon>Cyclobacteriaceae</taxon>
        <taxon>Nitritalea</taxon>
    </lineage>
</organism>
<reference evidence="2 3" key="1">
    <citation type="submission" date="2012-05" db="EMBL/GenBank/DDBJ databases">
        <title>Genome sequence of Nitritalea halalkaliphila LW7.</title>
        <authorList>
            <person name="Jangir P.K."/>
            <person name="Singh A."/>
            <person name="Shivaji S."/>
            <person name="Sharma R."/>
        </authorList>
    </citation>
    <scope>NUCLEOTIDE SEQUENCE [LARGE SCALE GENOMIC DNA]</scope>
    <source>
        <strain evidence="2 3">LW7</strain>
    </source>
</reference>
<evidence type="ECO:0000313" key="3">
    <source>
        <dbReference type="Proteomes" id="UP000005551"/>
    </source>
</evidence>
<dbReference type="InterPro" id="IPR024173">
    <property type="entry name" value="Pesterase_MJ0037-like"/>
</dbReference>
<sequence length="231" mass="25769">MSPSTATYTLQLFGETLTLLPEKAIWSASHRALFLADTHFGKATHFRKAGIPVPEQVHAGDFQRLAALVEAYPVERVYFLGDLFHSDWNSAWEDFLDFISAYPSVNWHLIKGNHDILRPHQYAGSPLQVHAEGLALGQMLLRHTPLEEARTTAPDTERLILCGHVHPGFRVQGRGRQQLRMACFLRQGSQLILPAFGSFTGLHVPEISPADSVYLVSGATVLHWPMGKALR</sequence>
<comment type="caution">
    <text evidence="2">The sequence shown here is derived from an EMBL/GenBank/DDBJ whole genome shotgun (WGS) entry which is preliminary data.</text>
</comment>